<keyword evidence="1" id="KW-0472">Membrane</keyword>
<dbReference type="AlphaFoldDB" id="A0A444R4T2"/>
<accession>A0A444R4T2</accession>
<comment type="caution">
    <text evidence="2">The sequence shown here is derived from an EMBL/GenBank/DDBJ whole genome shotgun (WGS) entry which is preliminary data.</text>
</comment>
<keyword evidence="1" id="KW-1133">Transmembrane helix</keyword>
<feature type="transmembrane region" description="Helical" evidence="1">
    <location>
        <begin position="28"/>
        <end position="49"/>
    </location>
</feature>
<protein>
    <submittedName>
        <fullName evidence="2">Uncharacterized protein</fullName>
    </submittedName>
</protein>
<sequence>MKSNIIHLIGMLVFYFAGYFLFKSALGYITPGVVLTAPWAVVGLMQLPLSYCIQAIFKANEANDHSSLTPSEVRRLVPIVKSKRLKLVLLLAFYVFSTLFVILGLIASTNDQALLFRVLKISGGLLFISLYTSVFVHKIMVELQEFKALLNRRESEKKERESLLDRLK</sequence>
<dbReference type="RefSeq" id="WP_000841195.1">
    <property type="nucleotide sequence ID" value="NZ_BGDF01000056.1"/>
</dbReference>
<feature type="transmembrane region" description="Helical" evidence="1">
    <location>
        <begin position="87"/>
        <end position="108"/>
    </location>
</feature>
<gene>
    <name evidence="2" type="ORF">EPS76_27090</name>
</gene>
<evidence type="ECO:0000256" key="1">
    <source>
        <dbReference type="SAM" id="Phobius"/>
    </source>
</evidence>
<evidence type="ECO:0000313" key="3">
    <source>
        <dbReference type="Proteomes" id="UP000288730"/>
    </source>
</evidence>
<keyword evidence="1" id="KW-0812">Transmembrane</keyword>
<name>A0A444R4T2_ECOLX</name>
<feature type="transmembrane region" description="Helical" evidence="1">
    <location>
        <begin position="5"/>
        <end position="22"/>
    </location>
</feature>
<feature type="transmembrane region" description="Helical" evidence="1">
    <location>
        <begin position="114"/>
        <end position="136"/>
    </location>
</feature>
<organism evidence="2 3">
    <name type="scientific">Escherichia coli</name>
    <dbReference type="NCBI Taxonomy" id="562"/>
    <lineage>
        <taxon>Bacteria</taxon>
        <taxon>Pseudomonadati</taxon>
        <taxon>Pseudomonadota</taxon>
        <taxon>Gammaproteobacteria</taxon>
        <taxon>Enterobacterales</taxon>
        <taxon>Enterobacteriaceae</taxon>
        <taxon>Escherichia</taxon>
    </lineage>
</organism>
<reference evidence="2 3" key="1">
    <citation type="submission" date="2019-01" db="EMBL/GenBank/DDBJ databases">
        <title>Genomic analysis of febrile catheter-associated UTI E. coli isolates.</title>
        <authorList>
            <person name="Potter R."/>
            <person name="Zou Z."/>
            <person name="Henderson J."/>
            <person name="Dantas G."/>
        </authorList>
    </citation>
    <scope>NUCLEOTIDE SEQUENCE [LARGE SCALE GENOMIC DNA]</scope>
    <source>
        <strain evidence="2 3">29_CAASB</strain>
    </source>
</reference>
<evidence type="ECO:0000313" key="2">
    <source>
        <dbReference type="EMBL" id="RXD02109.1"/>
    </source>
</evidence>
<proteinExistence type="predicted"/>
<dbReference type="EMBL" id="SCJN01000468">
    <property type="protein sequence ID" value="RXD02109.1"/>
    <property type="molecule type" value="Genomic_DNA"/>
</dbReference>
<dbReference type="Proteomes" id="UP000288730">
    <property type="component" value="Unassembled WGS sequence"/>
</dbReference>